<evidence type="ECO:0000313" key="6">
    <source>
        <dbReference type="EMBL" id="KRL92975.1"/>
    </source>
</evidence>
<comment type="similarity">
    <text evidence="1">Belongs to the GTP cyclohydrolase I type 2/NIF3 family.</text>
</comment>
<evidence type="ECO:0000256" key="5">
    <source>
        <dbReference type="PIRSR" id="PIRSR602678-1"/>
    </source>
</evidence>
<protein>
    <recommendedName>
        <fullName evidence="3">GTP cyclohydrolase 1 type 2 homolog</fullName>
    </recommendedName>
</protein>
<dbReference type="RefSeq" id="WP_054653073.1">
    <property type="nucleotide sequence ID" value="NZ_AZGC01000049.1"/>
</dbReference>
<feature type="binding site" evidence="5">
    <location>
        <position position="230"/>
    </location>
    <ligand>
        <name>a divalent metal cation</name>
        <dbReference type="ChEBI" id="CHEBI:60240"/>
        <label>1</label>
    </ligand>
</feature>
<evidence type="ECO:0000256" key="2">
    <source>
        <dbReference type="ARBA" id="ARBA00011643"/>
    </source>
</evidence>
<proteinExistence type="inferred from homology"/>
<dbReference type="FunFam" id="3.40.1390.30:FF:000001">
    <property type="entry name" value="GTP cyclohydrolase 1 type 2"/>
    <property type="match status" value="1"/>
</dbReference>
<dbReference type="PANTHER" id="PTHR13799:SF14">
    <property type="entry name" value="GTP CYCLOHYDROLASE 1 TYPE 2 HOMOLOG"/>
    <property type="match status" value="1"/>
</dbReference>
<evidence type="ECO:0000313" key="7">
    <source>
        <dbReference type="Proteomes" id="UP000051084"/>
    </source>
</evidence>
<feature type="binding site" evidence="5">
    <location>
        <position position="104"/>
    </location>
    <ligand>
        <name>a divalent metal cation</name>
        <dbReference type="ChEBI" id="CHEBI:60240"/>
        <label>1</label>
    </ligand>
</feature>
<dbReference type="Pfam" id="PF01784">
    <property type="entry name" value="DUF34_NIF3"/>
    <property type="match status" value="1"/>
</dbReference>
<feature type="binding site" evidence="5">
    <location>
        <position position="233"/>
    </location>
    <ligand>
        <name>a divalent metal cation</name>
        <dbReference type="ChEBI" id="CHEBI:60240"/>
        <label>1</label>
    </ligand>
</feature>
<reference evidence="6 7" key="1">
    <citation type="journal article" date="2015" name="Genome Announc.">
        <title>Expanding the biotechnology potential of lactobacilli through comparative genomics of 213 strains and associated genera.</title>
        <authorList>
            <person name="Sun Z."/>
            <person name="Harris H.M."/>
            <person name="McCann A."/>
            <person name="Guo C."/>
            <person name="Argimon S."/>
            <person name="Zhang W."/>
            <person name="Yang X."/>
            <person name="Jeffery I.B."/>
            <person name="Cooney J.C."/>
            <person name="Kagawa T.F."/>
            <person name="Liu W."/>
            <person name="Song Y."/>
            <person name="Salvetti E."/>
            <person name="Wrobel A."/>
            <person name="Rasinkangas P."/>
            <person name="Parkhill J."/>
            <person name="Rea M.C."/>
            <person name="O'Sullivan O."/>
            <person name="Ritari J."/>
            <person name="Douillard F.P."/>
            <person name="Paul Ross R."/>
            <person name="Yang R."/>
            <person name="Briner A.E."/>
            <person name="Felis G.E."/>
            <person name="de Vos W.M."/>
            <person name="Barrangou R."/>
            <person name="Klaenhammer T.R."/>
            <person name="Caufield P.W."/>
            <person name="Cui Y."/>
            <person name="Zhang H."/>
            <person name="O'Toole P.W."/>
        </authorList>
    </citation>
    <scope>NUCLEOTIDE SEQUENCE [LARGE SCALE GENOMIC DNA]</scope>
    <source>
        <strain evidence="6 7">DSM 18793</strain>
    </source>
</reference>
<sequence length="270" mass="29154">MLKLPAIIKQFELFADPSLAENWDHVGLQLGNPAAKVKTVMTCLDVRPAVVQEAIEQGVDVIFSHHPLMFKPAKDLDLSNPQNQMYADLLTHGITVYSAHTNLDSANGGMNDWLAAQLGLTKVEKFAISGADPHTMEAVGMGRIGDLPTAVTPSELAQLVKQRFQVPAVRLIQPETAKTIKRVAILGGAGGSFYQAAKEAGADAYVTGDLSYHVAQDIQAAELVVVDPGHHIEVVAAHQLATLLMDWSQAQGWDLKVLTSTVNTEPFEFI</sequence>
<evidence type="ECO:0000256" key="3">
    <source>
        <dbReference type="ARBA" id="ARBA00022112"/>
    </source>
</evidence>
<accession>A0A0R1UHW3</accession>
<keyword evidence="4 5" id="KW-0479">Metal-binding</keyword>
<dbReference type="GO" id="GO:0046872">
    <property type="term" value="F:metal ion binding"/>
    <property type="evidence" value="ECO:0007669"/>
    <property type="project" value="UniProtKB-KW"/>
</dbReference>
<feature type="binding site" evidence="5">
    <location>
        <position position="66"/>
    </location>
    <ligand>
        <name>a divalent metal cation</name>
        <dbReference type="ChEBI" id="CHEBI:60240"/>
        <label>1</label>
    </ligand>
</feature>
<keyword evidence="7" id="KW-1185">Reference proteome</keyword>
<dbReference type="SUPFAM" id="SSF102705">
    <property type="entry name" value="NIF3 (NGG1p interacting factor 3)-like"/>
    <property type="match status" value="1"/>
</dbReference>
<organism evidence="6 7">
    <name type="scientific">Limosilactobacillus equigenerosi DSM 18793 = JCM 14505</name>
    <dbReference type="NCBI Taxonomy" id="1423742"/>
    <lineage>
        <taxon>Bacteria</taxon>
        <taxon>Bacillati</taxon>
        <taxon>Bacillota</taxon>
        <taxon>Bacilli</taxon>
        <taxon>Lactobacillales</taxon>
        <taxon>Lactobacillaceae</taxon>
        <taxon>Limosilactobacillus</taxon>
    </lineage>
</organism>
<dbReference type="PATRIC" id="fig|1423742.4.peg.85"/>
<comment type="subunit">
    <text evidence="2">Homohexamer.</text>
</comment>
<dbReference type="NCBIfam" id="TIGR00486">
    <property type="entry name" value="YbgI_SA1388"/>
    <property type="match status" value="1"/>
</dbReference>
<dbReference type="PANTHER" id="PTHR13799">
    <property type="entry name" value="NGG1 INTERACTING FACTOR 3"/>
    <property type="match status" value="1"/>
</dbReference>
<dbReference type="InterPro" id="IPR036069">
    <property type="entry name" value="DUF34/NIF3_sf"/>
</dbReference>
<evidence type="ECO:0000256" key="1">
    <source>
        <dbReference type="ARBA" id="ARBA00006964"/>
    </source>
</evidence>
<dbReference type="GO" id="GO:0005737">
    <property type="term" value="C:cytoplasm"/>
    <property type="evidence" value="ECO:0007669"/>
    <property type="project" value="TreeGrafter"/>
</dbReference>
<dbReference type="AlphaFoldDB" id="A0A0R1UHW3"/>
<dbReference type="Gene3D" id="3.40.1390.30">
    <property type="entry name" value="NIF3 (NGG1p interacting factor 3)-like"/>
    <property type="match status" value="2"/>
</dbReference>
<dbReference type="EMBL" id="AZGC01000049">
    <property type="protein sequence ID" value="KRL92975.1"/>
    <property type="molecule type" value="Genomic_DNA"/>
</dbReference>
<dbReference type="InterPro" id="IPR002678">
    <property type="entry name" value="DUF34/NIF3"/>
</dbReference>
<dbReference type="STRING" id="417373.GCA_001570685_00765"/>
<dbReference type="OrthoDB" id="9792792at2"/>
<gene>
    <name evidence="6" type="ORF">FC21_GL000076</name>
</gene>
<dbReference type="Proteomes" id="UP000051084">
    <property type="component" value="Unassembled WGS sequence"/>
</dbReference>
<name>A0A0R1UHW3_9LACO</name>
<evidence type="ECO:0000256" key="4">
    <source>
        <dbReference type="ARBA" id="ARBA00022723"/>
    </source>
</evidence>
<comment type="caution">
    <text evidence="6">The sequence shown here is derived from an EMBL/GenBank/DDBJ whole genome shotgun (WGS) entry which is preliminary data.</text>
</comment>
<feature type="binding site" evidence="5">
    <location>
        <position position="65"/>
    </location>
    <ligand>
        <name>a divalent metal cation</name>
        <dbReference type="ChEBI" id="CHEBI:60240"/>
        <label>1</label>
    </ligand>
</feature>